<dbReference type="CDD" id="cd00067">
    <property type="entry name" value="GAL4"/>
    <property type="match status" value="1"/>
</dbReference>
<dbReference type="PROSITE" id="PS00463">
    <property type="entry name" value="ZN2_CY6_FUNGAL_1"/>
    <property type="match status" value="1"/>
</dbReference>
<feature type="compositionally biased region" description="Polar residues" evidence="2">
    <location>
        <begin position="102"/>
        <end position="112"/>
    </location>
</feature>
<dbReference type="SUPFAM" id="SSF57701">
    <property type="entry name" value="Zn2/Cys6 DNA-binding domain"/>
    <property type="match status" value="1"/>
</dbReference>
<dbReference type="PANTHER" id="PTHR47657">
    <property type="entry name" value="STEROL REGULATORY ELEMENT-BINDING PROTEIN ECM22"/>
    <property type="match status" value="1"/>
</dbReference>
<dbReference type="InterPro" id="IPR052400">
    <property type="entry name" value="Zn2-C6_fungal_TF"/>
</dbReference>
<feature type="region of interest" description="Disordered" evidence="2">
    <location>
        <begin position="1"/>
        <end position="23"/>
    </location>
</feature>
<accession>A0ABR1Y989</accession>
<evidence type="ECO:0000313" key="4">
    <source>
        <dbReference type="EMBL" id="KAK8223219.1"/>
    </source>
</evidence>
<dbReference type="Pfam" id="PF00172">
    <property type="entry name" value="Zn_clus"/>
    <property type="match status" value="1"/>
</dbReference>
<evidence type="ECO:0000256" key="2">
    <source>
        <dbReference type="SAM" id="MobiDB-lite"/>
    </source>
</evidence>
<reference evidence="4 5" key="1">
    <citation type="submission" date="2024-04" db="EMBL/GenBank/DDBJ databases">
        <title>Phyllosticta paracitricarpa is synonymous to the EU quarantine fungus P. citricarpa based on phylogenomic analyses.</title>
        <authorList>
            <consortium name="Lawrence Berkeley National Laboratory"/>
            <person name="Van Ingen-Buijs V.A."/>
            <person name="Van Westerhoven A.C."/>
            <person name="Haridas S."/>
            <person name="Skiadas P."/>
            <person name="Martin F."/>
            <person name="Groenewald J.Z."/>
            <person name="Crous P.W."/>
            <person name="Seidl M.F."/>
        </authorList>
    </citation>
    <scope>NUCLEOTIDE SEQUENCE [LARGE SCALE GENOMIC DNA]</scope>
    <source>
        <strain evidence="4 5">CBS 123374</strain>
    </source>
</reference>
<gene>
    <name evidence="4" type="ORF">HDK90DRAFT_114806</name>
</gene>
<name>A0ABR1Y989_9PEZI</name>
<feature type="domain" description="Zn(2)-C6 fungal-type" evidence="3">
    <location>
        <begin position="22"/>
        <end position="51"/>
    </location>
</feature>
<feature type="compositionally biased region" description="Polar residues" evidence="2">
    <location>
        <begin position="121"/>
        <end position="131"/>
    </location>
</feature>
<dbReference type="SMART" id="SM00066">
    <property type="entry name" value="GAL4"/>
    <property type="match status" value="1"/>
</dbReference>
<organism evidence="4 5">
    <name type="scientific">Phyllosticta capitalensis</name>
    <dbReference type="NCBI Taxonomy" id="121624"/>
    <lineage>
        <taxon>Eukaryota</taxon>
        <taxon>Fungi</taxon>
        <taxon>Dikarya</taxon>
        <taxon>Ascomycota</taxon>
        <taxon>Pezizomycotina</taxon>
        <taxon>Dothideomycetes</taxon>
        <taxon>Dothideomycetes incertae sedis</taxon>
        <taxon>Botryosphaeriales</taxon>
        <taxon>Phyllostictaceae</taxon>
        <taxon>Phyllosticta</taxon>
    </lineage>
</organism>
<keyword evidence="1" id="KW-0539">Nucleus</keyword>
<feature type="compositionally biased region" description="Basic residues" evidence="2">
    <location>
        <begin position="8"/>
        <end position="23"/>
    </location>
</feature>
<evidence type="ECO:0000259" key="3">
    <source>
        <dbReference type="PROSITE" id="PS50048"/>
    </source>
</evidence>
<dbReference type="EMBL" id="JBBWRZ010000014">
    <property type="protein sequence ID" value="KAK8223219.1"/>
    <property type="molecule type" value="Genomic_DNA"/>
</dbReference>
<keyword evidence="5" id="KW-1185">Reference proteome</keyword>
<dbReference type="PROSITE" id="PS50048">
    <property type="entry name" value="ZN2_CY6_FUNGAL_2"/>
    <property type="match status" value="1"/>
</dbReference>
<evidence type="ECO:0000256" key="1">
    <source>
        <dbReference type="ARBA" id="ARBA00023242"/>
    </source>
</evidence>
<dbReference type="PANTHER" id="PTHR47657:SF13">
    <property type="entry name" value="ZN(2)-C6 FUNGAL-TYPE DOMAIN-CONTAINING PROTEIN-RELATED"/>
    <property type="match status" value="1"/>
</dbReference>
<dbReference type="InterPro" id="IPR036864">
    <property type="entry name" value="Zn2-C6_fun-type_DNA-bd_sf"/>
</dbReference>
<sequence length="502" mass="54624">MTPAVRSQTKKTKRPHRKSRAGCTTCKRRRVKCDEEKPCSNCVRFGVPCDLAPGVETVVISDLPAVVSVRRGRGRPRKNWKDTTSTTPSSAKDAAIDEKSPLEQSSQSTGSAIPSPPASGTEASTPGSTTIAPLLTPPACEPVPLINIDDAEPLLHFVQHTAATLAGKGNSSCKNKILRFWEHNAPQMGLRWPFVLHLILSVAAFDLSRLALQQEKRGGHGKTPDHIAADPEGLRHVLLRRTRAEYLALAQQHFSSGLSGFTCLMAAPNPTNCGALYLSAVLVSYCTFAAGPTGPNDLLVCSIDDSDDHQSIPFVHGLRIIYASFRPEVLFAGLMAPLGPSGGAPEPEPQVPVYRREGFERIDWEPALGHLRQFINEGTDKDKVAACIAALDDLVAIFAANYGYGPEGSYDGDIHNQFVFGWLYRIRGDFIHCLCARDSRALLLVAYYAVLLDSATIVPLGWYIQGWSEHLVTRVGGLLSGEEGMDVWLEWPRKLVALQSGE</sequence>
<dbReference type="Proteomes" id="UP001492380">
    <property type="component" value="Unassembled WGS sequence"/>
</dbReference>
<proteinExistence type="predicted"/>
<feature type="region of interest" description="Disordered" evidence="2">
    <location>
        <begin position="71"/>
        <end position="134"/>
    </location>
</feature>
<comment type="caution">
    <text evidence="4">The sequence shown here is derived from an EMBL/GenBank/DDBJ whole genome shotgun (WGS) entry which is preliminary data.</text>
</comment>
<dbReference type="InterPro" id="IPR001138">
    <property type="entry name" value="Zn2Cys6_DnaBD"/>
</dbReference>
<evidence type="ECO:0000313" key="5">
    <source>
        <dbReference type="Proteomes" id="UP001492380"/>
    </source>
</evidence>
<protein>
    <recommendedName>
        <fullName evidence="3">Zn(2)-C6 fungal-type domain-containing protein</fullName>
    </recommendedName>
</protein>
<dbReference type="Gene3D" id="4.10.240.10">
    <property type="entry name" value="Zn(2)-C6 fungal-type DNA-binding domain"/>
    <property type="match status" value="1"/>
</dbReference>